<dbReference type="Proteomes" id="UP000283509">
    <property type="component" value="Unassembled WGS sequence"/>
</dbReference>
<feature type="compositionally biased region" description="Pro residues" evidence="1">
    <location>
        <begin position="79"/>
        <end position="106"/>
    </location>
</feature>
<gene>
    <name evidence="2" type="ORF">C7M84_023242</name>
</gene>
<dbReference type="OrthoDB" id="20035at2759"/>
<feature type="compositionally biased region" description="Basic and acidic residues" evidence="1">
    <location>
        <begin position="59"/>
        <end position="69"/>
    </location>
</feature>
<dbReference type="AlphaFoldDB" id="A0A3R7QYL8"/>
<feature type="compositionally biased region" description="Polar residues" evidence="1">
    <location>
        <begin position="122"/>
        <end position="133"/>
    </location>
</feature>
<sequence length="296" mass="31980">MNQSPLEESPKSEHGDQPEWSVATQDQDHSTEDSNGGNDSERLSVESAEDALVVIGSPEHCDDSAREPPDTQPVEDSPPTSPPSSPLAIPPSMPFPPMSPTSPSPPLSSTGTVIQPPHMSSADITDSHSSTILASSPPVCPPSVQVPAAIFNDHALLQFSEVTQATIPPNVDLLSSPQVHYTESFGLIPEPFPRLRDAWHAGQLSLWFAEDITAEIVERCSVHTAASMQFLFHTMESGKQLECVMFASCTMSHSPPRPPPLRPDPLMQLINWILTAICTVCAISISKITDSKHLSW</sequence>
<evidence type="ECO:0000313" key="3">
    <source>
        <dbReference type="Proteomes" id="UP000283509"/>
    </source>
</evidence>
<protein>
    <submittedName>
        <fullName evidence="2">Uncharacterized protein</fullName>
    </submittedName>
</protein>
<name>A0A3R7QYL8_PENVA</name>
<comment type="caution">
    <text evidence="2">The sequence shown here is derived from an EMBL/GenBank/DDBJ whole genome shotgun (WGS) entry which is preliminary data.</text>
</comment>
<dbReference type="EMBL" id="QCYY01000668">
    <property type="protein sequence ID" value="ROT83573.1"/>
    <property type="molecule type" value="Genomic_DNA"/>
</dbReference>
<evidence type="ECO:0000313" key="2">
    <source>
        <dbReference type="EMBL" id="ROT83573.1"/>
    </source>
</evidence>
<evidence type="ECO:0000256" key="1">
    <source>
        <dbReference type="SAM" id="MobiDB-lite"/>
    </source>
</evidence>
<accession>A0A3R7QYL8</accession>
<reference evidence="2 3" key="2">
    <citation type="submission" date="2019-01" db="EMBL/GenBank/DDBJ databases">
        <title>The decoding of complex shrimp genome reveals the adaptation for benthos swimmer, frequently molting mechanism and breeding impact on genome.</title>
        <authorList>
            <person name="Sun Y."/>
            <person name="Gao Y."/>
            <person name="Yu Y."/>
        </authorList>
    </citation>
    <scope>NUCLEOTIDE SEQUENCE [LARGE SCALE GENOMIC DNA]</scope>
    <source>
        <tissue evidence="2">Muscle</tissue>
    </source>
</reference>
<proteinExistence type="predicted"/>
<organism evidence="2 3">
    <name type="scientific">Penaeus vannamei</name>
    <name type="common">Whiteleg shrimp</name>
    <name type="synonym">Litopenaeus vannamei</name>
    <dbReference type="NCBI Taxonomy" id="6689"/>
    <lineage>
        <taxon>Eukaryota</taxon>
        <taxon>Metazoa</taxon>
        <taxon>Ecdysozoa</taxon>
        <taxon>Arthropoda</taxon>
        <taxon>Crustacea</taxon>
        <taxon>Multicrustacea</taxon>
        <taxon>Malacostraca</taxon>
        <taxon>Eumalacostraca</taxon>
        <taxon>Eucarida</taxon>
        <taxon>Decapoda</taxon>
        <taxon>Dendrobranchiata</taxon>
        <taxon>Penaeoidea</taxon>
        <taxon>Penaeidae</taxon>
        <taxon>Penaeus</taxon>
    </lineage>
</organism>
<feature type="compositionally biased region" description="Basic and acidic residues" evidence="1">
    <location>
        <begin position="8"/>
        <end position="17"/>
    </location>
</feature>
<keyword evidence="3" id="KW-1185">Reference proteome</keyword>
<feature type="region of interest" description="Disordered" evidence="1">
    <location>
        <begin position="1"/>
        <end position="138"/>
    </location>
</feature>
<reference evidence="2 3" key="1">
    <citation type="submission" date="2018-04" db="EMBL/GenBank/DDBJ databases">
        <authorList>
            <person name="Zhang X."/>
            <person name="Yuan J."/>
            <person name="Li F."/>
            <person name="Xiang J."/>
        </authorList>
    </citation>
    <scope>NUCLEOTIDE SEQUENCE [LARGE SCALE GENOMIC DNA]</scope>
    <source>
        <tissue evidence="2">Muscle</tissue>
    </source>
</reference>